<dbReference type="Gene3D" id="3.40.630.30">
    <property type="match status" value="1"/>
</dbReference>
<accession>A0A372M8P7</accession>
<proteinExistence type="predicted"/>
<dbReference type="PROSITE" id="PS51186">
    <property type="entry name" value="GNAT"/>
    <property type="match status" value="1"/>
</dbReference>
<dbReference type="Proteomes" id="UP000263094">
    <property type="component" value="Unassembled WGS sequence"/>
</dbReference>
<evidence type="ECO:0000259" key="1">
    <source>
        <dbReference type="PROSITE" id="PS51186"/>
    </source>
</evidence>
<dbReference type="PANTHER" id="PTHR43328">
    <property type="entry name" value="ACETYLTRANSFERASE-RELATED"/>
    <property type="match status" value="1"/>
</dbReference>
<dbReference type="GO" id="GO:0016747">
    <property type="term" value="F:acyltransferase activity, transferring groups other than amino-acyl groups"/>
    <property type="evidence" value="ECO:0007669"/>
    <property type="project" value="InterPro"/>
</dbReference>
<comment type="caution">
    <text evidence="2">The sequence shown here is derived from an EMBL/GenBank/DDBJ whole genome shotgun (WGS) entry which is preliminary data.</text>
</comment>
<dbReference type="PANTHER" id="PTHR43328:SF1">
    <property type="entry name" value="N-ACETYLTRANSFERASE DOMAIN-CONTAINING PROTEIN"/>
    <property type="match status" value="1"/>
</dbReference>
<dbReference type="OrthoDB" id="9801656at2"/>
<dbReference type="InterPro" id="IPR000182">
    <property type="entry name" value="GNAT_dom"/>
</dbReference>
<dbReference type="InterPro" id="IPR016181">
    <property type="entry name" value="Acyl_CoA_acyltransferase"/>
</dbReference>
<gene>
    <name evidence="2" type="ORF">DY218_09410</name>
</gene>
<feature type="domain" description="N-acetyltransferase" evidence="1">
    <location>
        <begin position="1"/>
        <end position="148"/>
    </location>
</feature>
<protein>
    <submittedName>
        <fullName evidence="2">N-acetyltransferase</fullName>
    </submittedName>
</protein>
<sequence length="148" mass="17180">MSLRDVQEADLEVFLRQEHDPEASRRANFPPRERERFMTHWRENVLGDPDVFVQAILAEGELAGNAVAWTEKDGRRFIGYWLGRPYWGRGIGTRALTLFLERETHRPLYADPFEGNTGSVRLLEKLGFHRSGTVRHGEHEHVMLVLTE</sequence>
<keyword evidence="2" id="KW-0808">Transferase</keyword>
<organism evidence="2 3">
    <name type="scientific">Streptomyces triticagri</name>
    <dbReference type="NCBI Taxonomy" id="2293568"/>
    <lineage>
        <taxon>Bacteria</taxon>
        <taxon>Bacillati</taxon>
        <taxon>Actinomycetota</taxon>
        <taxon>Actinomycetes</taxon>
        <taxon>Kitasatosporales</taxon>
        <taxon>Streptomycetaceae</taxon>
        <taxon>Streptomyces</taxon>
    </lineage>
</organism>
<dbReference type="Pfam" id="PF13302">
    <property type="entry name" value="Acetyltransf_3"/>
    <property type="match status" value="1"/>
</dbReference>
<name>A0A372M8P7_9ACTN</name>
<evidence type="ECO:0000313" key="2">
    <source>
        <dbReference type="EMBL" id="RFU86980.1"/>
    </source>
</evidence>
<dbReference type="AlphaFoldDB" id="A0A372M8P7"/>
<dbReference type="EMBL" id="QUAK01000050">
    <property type="protein sequence ID" value="RFU86980.1"/>
    <property type="molecule type" value="Genomic_DNA"/>
</dbReference>
<keyword evidence="3" id="KW-1185">Reference proteome</keyword>
<dbReference type="SUPFAM" id="SSF55729">
    <property type="entry name" value="Acyl-CoA N-acyltransferases (Nat)"/>
    <property type="match status" value="1"/>
</dbReference>
<evidence type="ECO:0000313" key="3">
    <source>
        <dbReference type="Proteomes" id="UP000263094"/>
    </source>
</evidence>
<reference evidence="2 3" key="1">
    <citation type="submission" date="2018-08" db="EMBL/GenBank/DDBJ databases">
        <title>Isolation, diversity and antifungal activity of Actinobacteria from wheat.</title>
        <authorList>
            <person name="Han C."/>
        </authorList>
    </citation>
    <scope>NUCLEOTIDE SEQUENCE [LARGE SCALE GENOMIC DNA]</scope>
    <source>
        <strain evidence="2 3">NEAU-YY421</strain>
    </source>
</reference>